<evidence type="ECO:0000256" key="2">
    <source>
        <dbReference type="ARBA" id="ARBA00009431"/>
    </source>
</evidence>
<dbReference type="PROSITE" id="PS00560">
    <property type="entry name" value="CARBOXYPEPT_SER_HIS"/>
    <property type="match status" value="1"/>
</dbReference>
<comment type="similarity">
    <text evidence="2 11">Belongs to the peptidase S10 family.</text>
</comment>
<dbReference type="PANTHER" id="PTHR11802">
    <property type="entry name" value="SERINE PROTEASE FAMILY S10 SERINE CARBOXYPEPTIDASE"/>
    <property type="match status" value="1"/>
</dbReference>
<dbReference type="EC" id="3.4.16.-" evidence="11"/>
<gene>
    <name evidence="12" type="ORF">CISIN_1g039871mg</name>
</gene>
<evidence type="ECO:0000256" key="6">
    <source>
        <dbReference type="ARBA" id="ARBA00022729"/>
    </source>
</evidence>
<dbReference type="MEROPS" id="S10.A41"/>
<dbReference type="Gene3D" id="3.40.50.1820">
    <property type="entry name" value="alpha/beta hydrolase"/>
    <property type="match status" value="1"/>
</dbReference>
<name>A0A067FS79_CITSI</name>
<dbReference type="GO" id="GO:0005576">
    <property type="term" value="C:extracellular region"/>
    <property type="evidence" value="ECO:0007669"/>
    <property type="project" value="UniProtKB-SubCell"/>
</dbReference>
<evidence type="ECO:0000256" key="3">
    <source>
        <dbReference type="ARBA" id="ARBA00022525"/>
    </source>
</evidence>
<dbReference type="Pfam" id="PF00450">
    <property type="entry name" value="Peptidase_S10"/>
    <property type="match status" value="1"/>
</dbReference>
<evidence type="ECO:0000256" key="11">
    <source>
        <dbReference type="RuleBase" id="RU361156"/>
    </source>
</evidence>
<keyword evidence="8" id="KW-1015">Disulfide bond</keyword>
<evidence type="ECO:0000256" key="4">
    <source>
        <dbReference type="ARBA" id="ARBA00022645"/>
    </source>
</evidence>
<dbReference type="PANTHER" id="PTHR11802:SF473">
    <property type="entry name" value="CARBOXYPEPTIDASE"/>
    <property type="match status" value="1"/>
</dbReference>
<keyword evidence="5 11" id="KW-0645">Protease</keyword>
<keyword evidence="3" id="KW-0964">Secreted</keyword>
<feature type="chain" id="PRO_5005103345" description="Carboxypeptidase" evidence="11">
    <location>
        <begin position="28"/>
        <end position="503"/>
    </location>
</feature>
<dbReference type="Proteomes" id="UP000027120">
    <property type="component" value="Unassembled WGS sequence"/>
</dbReference>
<dbReference type="eggNOG" id="KOG1282">
    <property type="taxonomic scope" value="Eukaryota"/>
</dbReference>
<dbReference type="GO" id="GO:0004185">
    <property type="term" value="F:serine-type carboxypeptidase activity"/>
    <property type="evidence" value="ECO:0000318"/>
    <property type="project" value="GO_Central"/>
</dbReference>
<evidence type="ECO:0000256" key="10">
    <source>
        <dbReference type="ARBA" id="ARBA00037399"/>
    </source>
</evidence>
<dbReference type="InterPro" id="IPR029058">
    <property type="entry name" value="AB_hydrolase_fold"/>
</dbReference>
<sequence length="503" mass="55315">MKLTLVTRLLLALCLTLLASSLSFSEANDHQLADNAIKRLIKSRSRSKNSPAALPRSFKKIINFNARKEYSPAVRSSIYQPQTGSMEQDKINALPGQPNGIGFNQYAGYVTVDAQAGRALFYYFVESPENSSTNPLVLWLNGGPGCSSFGNGAMTELGPFRVNSDGKTLFQNEYAWNNVANVIFLESPAGVGFSYSNTTSDYDHAGDNSTAADSYTFLVNWLERFPQYKNRDFFITGESYAGHYVPQLADTIVSHNKVANQTIINLKGVAIGNGVLNDPTDEWGAVDFYWSHALISDESYKGIHTYCDFTSENSTEQCDKFLSQSSDEIGDIFGYNIYAPFCNGTGTQGNPSGSVNEFDPCSRDYVNTYLNSPQVQTALHVNPTKWSSCSAIGWTDSPPTVLPLIKDLMANGIRVWIYSGDIDGVVPITSTRYSISSLNLPIKTPWYPWYINANEVGGYVEGYEGLTFVTVRGAGHFVPSYQPKRALVMIASFLQGILPPSES</sequence>
<dbReference type="PROSITE" id="PS00131">
    <property type="entry name" value="CARBOXYPEPT_SER_SER"/>
    <property type="match status" value="1"/>
</dbReference>
<dbReference type="Gene3D" id="3.40.50.11320">
    <property type="match status" value="1"/>
</dbReference>
<reference evidence="12 13" key="1">
    <citation type="submission" date="2014-04" db="EMBL/GenBank/DDBJ databases">
        <authorList>
            <consortium name="International Citrus Genome Consortium"/>
            <person name="Gmitter F."/>
            <person name="Chen C."/>
            <person name="Farmerie W."/>
            <person name="Harkins T."/>
            <person name="Desany B."/>
            <person name="Mohiuddin M."/>
            <person name="Kodira C."/>
            <person name="Borodovsky M."/>
            <person name="Lomsadze A."/>
            <person name="Burns P."/>
            <person name="Jenkins J."/>
            <person name="Prochnik S."/>
            <person name="Shu S."/>
            <person name="Chapman J."/>
            <person name="Pitluck S."/>
            <person name="Schmutz J."/>
            <person name="Rokhsar D."/>
        </authorList>
    </citation>
    <scope>NUCLEOTIDE SEQUENCE</scope>
</reference>
<proteinExistence type="inferred from homology"/>
<evidence type="ECO:0000313" key="12">
    <source>
        <dbReference type="EMBL" id="KDO66312.1"/>
    </source>
</evidence>
<comment type="function">
    <text evidence="10">Probable carboxypeptidase.</text>
</comment>
<dbReference type="PRINTS" id="PR00724">
    <property type="entry name" value="CRBOXYPTASEC"/>
</dbReference>
<dbReference type="InterPro" id="IPR001563">
    <property type="entry name" value="Peptidase_S10"/>
</dbReference>
<protein>
    <recommendedName>
        <fullName evidence="11">Carboxypeptidase</fullName>
        <ecNumber evidence="11">3.4.16.-</ecNumber>
    </recommendedName>
</protein>
<dbReference type="InterPro" id="IPR018202">
    <property type="entry name" value="Ser_caboxypep_ser_AS"/>
</dbReference>
<dbReference type="SMR" id="A0A067FS79"/>
<dbReference type="InterPro" id="IPR033124">
    <property type="entry name" value="Ser_caboxypep_his_AS"/>
</dbReference>
<keyword evidence="6 11" id="KW-0732">Signal</keyword>
<organism evidence="12 13">
    <name type="scientific">Citrus sinensis</name>
    <name type="common">Sweet orange</name>
    <name type="synonym">Citrus aurantium var. sinensis</name>
    <dbReference type="NCBI Taxonomy" id="2711"/>
    <lineage>
        <taxon>Eukaryota</taxon>
        <taxon>Viridiplantae</taxon>
        <taxon>Streptophyta</taxon>
        <taxon>Embryophyta</taxon>
        <taxon>Tracheophyta</taxon>
        <taxon>Spermatophyta</taxon>
        <taxon>Magnoliopsida</taxon>
        <taxon>eudicotyledons</taxon>
        <taxon>Gunneridae</taxon>
        <taxon>Pentapetalae</taxon>
        <taxon>rosids</taxon>
        <taxon>malvids</taxon>
        <taxon>Sapindales</taxon>
        <taxon>Rutaceae</taxon>
        <taxon>Aurantioideae</taxon>
        <taxon>Citrus</taxon>
    </lineage>
</organism>
<dbReference type="Gene3D" id="6.10.250.940">
    <property type="match status" value="1"/>
</dbReference>
<evidence type="ECO:0000256" key="5">
    <source>
        <dbReference type="ARBA" id="ARBA00022670"/>
    </source>
</evidence>
<feature type="signal peptide" evidence="11">
    <location>
        <begin position="1"/>
        <end position="27"/>
    </location>
</feature>
<dbReference type="SUPFAM" id="SSF53474">
    <property type="entry name" value="alpha/beta-Hydrolases"/>
    <property type="match status" value="1"/>
</dbReference>
<evidence type="ECO:0000256" key="1">
    <source>
        <dbReference type="ARBA" id="ARBA00004613"/>
    </source>
</evidence>
<dbReference type="PaxDb" id="2711-XP_006470494.1"/>
<keyword evidence="9" id="KW-0325">Glycoprotein</keyword>
<dbReference type="FunFam" id="3.40.50.1820:FF:000030">
    <property type="entry name" value="Carboxypeptidase"/>
    <property type="match status" value="1"/>
</dbReference>
<dbReference type="AlphaFoldDB" id="A0A067FS79"/>
<dbReference type="EMBL" id="KK784900">
    <property type="protein sequence ID" value="KDO66312.1"/>
    <property type="molecule type" value="Genomic_DNA"/>
</dbReference>
<accession>A0A067FS79</accession>
<evidence type="ECO:0000256" key="9">
    <source>
        <dbReference type="ARBA" id="ARBA00023180"/>
    </source>
</evidence>
<dbReference type="FunFam" id="3.40.50.11320:FF:000001">
    <property type="entry name" value="Carboxypeptidase"/>
    <property type="match status" value="1"/>
</dbReference>
<keyword evidence="7 11" id="KW-0378">Hydrolase</keyword>
<evidence type="ECO:0000256" key="8">
    <source>
        <dbReference type="ARBA" id="ARBA00023157"/>
    </source>
</evidence>
<comment type="subcellular location">
    <subcellularLocation>
        <location evidence="1">Secreted</location>
    </subcellularLocation>
</comment>
<keyword evidence="4 11" id="KW-0121">Carboxypeptidase</keyword>
<keyword evidence="13" id="KW-1185">Reference proteome</keyword>
<dbReference type="GO" id="GO:0006508">
    <property type="term" value="P:proteolysis"/>
    <property type="evidence" value="ECO:0007669"/>
    <property type="project" value="UniProtKB-KW"/>
</dbReference>
<evidence type="ECO:0000256" key="7">
    <source>
        <dbReference type="ARBA" id="ARBA00022801"/>
    </source>
</evidence>
<evidence type="ECO:0000313" key="13">
    <source>
        <dbReference type="Proteomes" id="UP000027120"/>
    </source>
</evidence>